<proteinExistence type="predicted"/>
<evidence type="ECO:0000256" key="6">
    <source>
        <dbReference type="ARBA" id="ARBA00023180"/>
    </source>
</evidence>
<keyword evidence="7" id="KW-0449">Lipoprotein</keyword>
<reference evidence="10" key="1">
    <citation type="submission" date="2016-12" db="EMBL/GenBank/DDBJ databases">
        <title>Trypanosoma brucei Minichromosomal Variant Surface Glycoprotein (VSG) Repertoire.</title>
        <authorList>
            <person name="Cross G.A."/>
            <person name="Mugnier M.R."/>
        </authorList>
    </citation>
    <scope>NUCLEOTIDE SEQUENCE</scope>
    <source>
        <strain evidence="10">Tb927.100.40</strain>
    </source>
</reference>
<evidence type="ECO:0000256" key="9">
    <source>
        <dbReference type="SAM" id="SignalP"/>
    </source>
</evidence>
<keyword evidence="3" id="KW-1003">Cell membrane</keyword>
<evidence type="ECO:0000256" key="5">
    <source>
        <dbReference type="ARBA" id="ARBA00023136"/>
    </source>
</evidence>
<evidence type="ECO:0000256" key="8">
    <source>
        <dbReference type="SAM" id="MobiDB-lite"/>
    </source>
</evidence>
<evidence type="ECO:0000256" key="7">
    <source>
        <dbReference type="ARBA" id="ARBA00023288"/>
    </source>
</evidence>
<name>A0A1V0G0E3_9TRYP</name>
<feature type="signal peptide" evidence="9">
    <location>
        <begin position="1"/>
        <end position="27"/>
    </location>
</feature>
<dbReference type="InterPro" id="IPR027446">
    <property type="entry name" value="VSG_C_dom_sf"/>
</dbReference>
<evidence type="ECO:0000256" key="2">
    <source>
        <dbReference type="ARBA" id="ARBA00004609"/>
    </source>
</evidence>
<keyword evidence="9" id="KW-0732">Signal</keyword>
<feature type="region of interest" description="Disordered" evidence="8">
    <location>
        <begin position="450"/>
        <end position="474"/>
    </location>
</feature>
<evidence type="ECO:0000256" key="1">
    <source>
        <dbReference type="ARBA" id="ARBA00002523"/>
    </source>
</evidence>
<keyword evidence="6" id="KW-0325">Glycoprotein</keyword>
<dbReference type="AlphaFoldDB" id="A0A1V0G0E3"/>
<keyword evidence="5" id="KW-0472">Membrane</keyword>
<protein>
    <submittedName>
        <fullName evidence="10">Variant surface glycoprotein</fullName>
    </submittedName>
</protein>
<evidence type="ECO:0000313" key="10">
    <source>
        <dbReference type="EMBL" id="ARB51426.1"/>
    </source>
</evidence>
<evidence type="ECO:0000256" key="3">
    <source>
        <dbReference type="ARBA" id="ARBA00022475"/>
    </source>
</evidence>
<dbReference type="SUPFAM" id="SSF58087">
    <property type="entry name" value="Variant surface glycoprotein (N-terminal domain)"/>
    <property type="match status" value="1"/>
</dbReference>
<comment type="subcellular location">
    <subcellularLocation>
        <location evidence="2">Cell membrane</location>
        <topology evidence="2">Lipid-anchor</topology>
        <topology evidence="2">GPI-anchor</topology>
    </subcellularLocation>
</comment>
<keyword evidence="4" id="KW-0336">GPI-anchor</keyword>
<dbReference type="EMBL" id="KY404818">
    <property type="protein sequence ID" value="ARB51426.1"/>
    <property type="molecule type" value="Genomic_DNA"/>
</dbReference>
<dbReference type="GO" id="GO:0098552">
    <property type="term" value="C:side of membrane"/>
    <property type="evidence" value="ECO:0007669"/>
    <property type="project" value="UniProtKB-KW"/>
</dbReference>
<accession>A0A1V0G0E3</accession>
<sequence>MTSTVASRFTTLLAVFLISTPYGEVEADPSKDLLQKITSPCSEVRFLKGIRADLQQRLDNSYQQLNDLIDDAALLKLAAATYRTTKQAAQYQALEALALARLAEHKEGLKGRRKAWQNAIQVIDTRMGHLTLLAVTDLLSTTPPSGTATSAAESSYLTEGSAGACTVSIPASPPKADTCPDAPDEAILDGAAQHLDTYKTLTLVHDDQLKRPELKIKAIAKGDVAGDPSTRKNAHICGTFVNPGSVTSAVGVHTVTPTQPDHKTDATVKFTTTTSTDDCAQLSSNDTKNLLQTTDKVAAAICHGARQKPTAGKKVTTTTLAALTTDPNMQQIAIALQPDKYPPNKEVEDKKQAVKSLLGDSDTTVSELFLKTVRANPVSYKIAGTDTSEPLRSLASGSKVGQAAATLYTKYAKQGAVCSPATAETGKAALKCSEKTKKDECHEPCEWKGTEKDGKCETKGGEEGVKAENDGKATNTTGSNSFVIHKAPLLLAFSLLALIF</sequence>
<comment type="function">
    <text evidence="1">VSG forms a coat on the surface of the parasite. The trypanosome evades the immune response of the host by expressing a series of antigenically distinct VSGs from an estimated 1000 VSG genes.</text>
</comment>
<feature type="chain" id="PRO_5012188849" evidence="9">
    <location>
        <begin position="28"/>
        <end position="500"/>
    </location>
</feature>
<evidence type="ECO:0000256" key="4">
    <source>
        <dbReference type="ARBA" id="ARBA00022622"/>
    </source>
</evidence>
<organism evidence="10">
    <name type="scientific">Trypanosoma brucei</name>
    <dbReference type="NCBI Taxonomy" id="5691"/>
    <lineage>
        <taxon>Eukaryota</taxon>
        <taxon>Discoba</taxon>
        <taxon>Euglenozoa</taxon>
        <taxon>Kinetoplastea</taxon>
        <taxon>Metakinetoplastina</taxon>
        <taxon>Trypanosomatida</taxon>
        <taxon>Trypanosomatidae</taxon>
        <taxon>Trypanosoma</taxon>
    </lineage>
</organism>
<dbReference type="SUPFAM" id="SSF118251">
    <property type="entry name" value="Variant surface glycoprotein MITAT 1.2, VSG 221, C-terminal domain"/>
    <property type="match status" value="1"/>
</dbReference>
<dbReference type="VEuPathDB" id="TriTrypDB:Tb427_000120900"/>
<dbReference type="GO" id="GO:0005886">
    <property type="term" value="C:plasma membrane"/>
    <property type="evidence" value="ECO:0007669"/>
    <property type="project" value="UniProtKB-SubCell"/>
</dbReference>
<feature type="compositionally biased region" description="Basic and acidic residues" evidence="8">
    <location>
        <begin position="450"/>
        <end position="471"/>
    </location>
</feature>